<feature type="compositionally biased region" description="Basic residues" evidence="1">
    <location>
        <begin position="376"/>
        <end position="387"/>
    </location>
</feature>
<feature type="region of interest" description="Disordered" evidence="1">
    <location>
        <begin position="917"/>
        <end position="942"/>
    </location>
</feature>
<feature type="compositionally biased region" description="Basic residues" evidence="1">
    <location>
        <begin position="492"/>
        <end position="507"/>
    </location>
</feature>
<evidence type="ECO:0008006" key="4">
    <source>
        <dbReference type="Google" id="ProtNLM"/>
    </source>
</evidence>
<feature type="region of interest" description="Disordered" evidence="1">
    <location>
        <begin position="373"/>
        <end position="443"/>
    </location>
</feature>
<evidence type="ECO:0000256" key="1">
    <source>
        <dbReference type="SAM" id="MobiDB-lite"/>
    </source>
</evidence>
<feature type="region of interest" description="Disordered" evidence="1">
    <location>
        <begin position="801"/>
        <end position="820"/>
    </location>
</feature>
<dbReference type="EMBL" id="CAUOFW020002280">
    <property type="protein sequence ID" value="CAK9152491.1"/>
    <property type="molecule type" value="Genomic_DNA"/>
</dbReference>
<feature type="region of interest" description="Disordered" evidence="1">
    <location>
        <begin position="276"/>
        <end position="310"/>
    </location>
</feature>
<gene>
    <name evidence="2" type="ORF">ILEXP_LOCUS20720</name>
</gene>
<comment type="caution">
    <text evidence="2">The sequence shown here is derived from an EMBL/GenBank/DDBJ whole genome shotgun (WGS) entry which is preliminary data.</text>
</comment>
<name>A0ABC8S5K0_9AQUA</name>
<feature type="region of interest" description="Disordered" evidence="1">
    <location>
        <begin position="831"/>
        <end position="901"/>
    </location>
</feature>
<dbReference type="PANTHER" id="PTHR31008:SF0">
    <property type="entry name" value="CSL1"/>
    <property type="match status" value="1"/>
</dbReference>
<dbReference type="AlphaFoldDB" id="A0ABC8S5K0"/>
<evidence type="ECO:0000313" key="3">
    <source>
        <dbReference type="Proteomes" id="UP001642360"/>
    </source>
</evidence>
<dbReference type="PANTHER" id="PTHR31008">
    <property type="entry name" value="COP1-INTERACTING PROTEIN-RELATED"/>
    <property type="match status" value="1"/>
</dbReference>
<proteinExistence type="predicted"/>
<evidence type="ECO:0000313" key="2">
    <source>
        <dbReference type="EMBL" id="CAK9152491.1"/>
    </source>
</evidence>
<dbReference type="Proteomes" id="UP001642360">
    <property type="component" value="Unassembled WGS sequence"/>
</dbReference>
<feature type="compositionally biased region" description="Polar residues" evidence="1">
    <location>
        <begin position="860"/>
        <end position="879"/>
    </location>
</feature>
<accession>A0ABC8S5K0</accession>
<protein>
    <recommendedName>
        <fullName evidence="4">COP1-interacting protein 7</fullName>
    </recommendedName>
</protein>
<sequence>MDSNTLLDYALFQLTPTRTRCDLVVFSGGISEKLASGLVEPFISHLKFAKDHIPKGGYSITLRPPTIDASWFTKATFQRFVRFVNTPEILERFLQIEGEILQIESSVQSNGHGEKGSFPAADGITKKSIDSSKSKGEIEEINDVVQEENSKIQLQRLLETRKVLLRKEQAMAYARALVAGFEIEDIDHLLSFADAFGASRLREACIDFKELSKKKRTDGLWMDELAAMESCSPSELSYLGTSGIVLTCENTSSPNNMLNFHNGGISAGRLVPNGSMDVSSDSLATEANSESNNGDNLPASDQRQSTSANGQVQMPWLNQIPSYMYNFQSPVQQMPPFQGHPLSGALPVAPFYPGNGLWPPNVDLSGHGVVREADHHRHQKPITKKKSPKETGPESSEVDEQTENSDSNSGSNPDAPTQHDRKHSSREEPYRRKHKKKSSKTVIIRNINYITSKSSNGEKNGVPDDLSSVEDEVIDEYSLRQQVEDAVGSLEKHRRSASHNNKRRGGHKIPNGVNGSKDSADQDLENNAAANRLEGAKRDENWDVFQNLLIRDEEPTIDGVEQKHRLDVQDEQLVIKSSGNWSALTNCHEEDFESEKNKIHQTTAADFFVVTERDEETKGRVHLEDFGNGENSLPRMKRRGLAEEEVLFSQRSEESVIALQETLLDCDRESSLIKSGNTEDWFIVNHSGESESPKGTIQRNIYDASYNLSVKGNRALMERSEKVVPVDDSFMVQAPSAVDDQYNTQWSTDMSMVLDQAIASQPENGTKDLSGNKVGVSGPYEPDDLSVVLIRDLGLDSSGGPWTPEMEYGTEISFKGPDRKSSAIETKDLVEEKLPTSSKSTHRKAVVPGTKNVGKEVRSKSLQGSLSKIKSDNFSNGKKQPTPVKRPVVQKSKLEKEEENRKKIEELAIQRQKRIAERTAATGSAHITSKKVPLGRKTASLG</sequence>
<organism evidence="2 3">
    <name type="scientific">Ilex paraguariensis</name>
    <name type="common">yerba mate</name>
    <dbReference type="NCBI Taxonomy" id="185542"/>
    <lineage>
        <taxon>Eukaryota</taxon>
        <taxon>Viridiplantae</taxon>
        <taxon>Streptophyta</taxon>
        <taxon>Embryophyta</taxon>
        <taxon>Tracheophyta</taxon>
        <taxon>Spermatophyta</taxon>
        <taxon>Magnoliopsida</taxon>
        <taxon>eudicotyledons</taxon>
        <taxon>Gunneridae</taxon>
        <taxon>Pentapetalae</taxon>
        <taxon>asterids</taxon>
        <taxon>campanulids</taxon>
        <taxon>Aquifoliales</taxon>
        <taxon>Aquifoliaceae</taxon>
        <taxon>Ilex</taxon>
    </lineage>
</organism>
<feature type="compositionally biased region" description="Polar residues" evidence="1">
    <location>
        <begin position="404"/>
        <end position="415"/>
    </location>
</feature>
<feature type="region of interest" description="Disordered" evidence="1">
    <location>
        <begin position="485"/>
        <end position="522"/>
    </location>
</feature>
<keyword evidence="3" id="KW-1185">Reference proteome</keyword>
<reference evidence="2 3" key="1">
    <citation type="submission" date="2024-02" db="EMBL/GenBank/DDBJ databases">
        <authorList>
            <person name="Vignale AGUSTIN F."/>
            <person name="Sosa J E."/>
            <person name="Modenutti C."/>
        </authorList>
    </citation>
    <scope>NUCLEOTIDE SEQUENCE [LARGE SCALE GENOMIC DNA]</scope>
</reference>
<feature type="compositionally biased region" description="Basic and acidic residues" evidence="1">
    <location>
        <begin position="892"/>
        <end position="901"/>
    </location>
</feature>